<feature type="domain" description="Reverse transcriptase/retrotransposon-derived protein RNase H-like" evidence="3">
    <location>
        <begin position="231"/>
        <end position="325"/>
    </location>
</feature>
<dbReference type="Gene3D" id="3.30.70.270">
    <property type="match status" value="2"/>
</dbReference>
<keyword evidence="5" id="KW-1185">Reference proteome</keyword>
<organism evidence="4 5">
    <name type="scientific">Mucuna pruriens</name>
    <name type="common">Velvet bean</name>
    <name type="synonym">Dolichos pruriens</name>
    <dbReference type="NCBI Taxonomy" id="157652"/>
    <lineage>
        <taxon>Eukaryota</taxon>
        <taxon>Viridiplantae</taxon>
        <taxon>Streptophyta</taxon>
        <taxon>Embryophyta</taxon>
        <taxon>Tracheophyta</taxon>
        <taxon>Spermatophyta</taxon>
        <taxon>Magnoliopsida</taxon>
        <taxon>eudicotyledons</taxon>
        <taxon>Gunneridae</taxon>
        <taxon>Pentapetalae</taxon>
        <taxon>rosids</taxon>
        <taxon>fabids</taxon>
        <taxon>Fabales</taxon>
        <taxon>Fabaceae</taxon>
        <taxon>Papilionoideae</taxon>
        <taxon>50 kb inversion clade</taxon>
        <taxon>NPAAA clade</taxon>
        <taxon>indigoferoid/millettioid clade</taxon>
        <taxon>Phaseoleae</taxon>
        <taxon>Mucuna</taxon>
    </lineage>
</organism>
<evidence type="ECO:0000256" key="1">
    <source>
        <dbReference type="ARBA" id="ARBA00023268"/>
    </source>
</evidence>
<dbReference type="CDD" id="cd09274">
    <property type="entry name" value="RNase_HI_RT_Ty3"/>
    <property type="match status" value="1"/>
</dbReference>
<dbReference type="FunFam" id="3.30.70.270:FF:000020">
    <property type="entry name" value="Transposon Tf2-6 polyprotein-like Protein"/>
    <property type="match status" value="1"/>
</dbReference>
<reference evidence="4" key="1">
    <citation type="submission" date="2018-05" db="EMBL/GenBank/DDBJ databases">
        <title>Draft genome of Mucuna pruriens seed.</title>
        <authorList>
            <person name="Nnadi N.E."/>
            <person name="Vos R."/>
            <person name="Hasami M.H."/>
            <person name="Devisetty U.K."/>
            <person name="Aguiy J.C."/>
        </authorList>
    </citation>
    <scope>NUCLEOTIDE SEQUENCE [LARGE SCALE GENOMIC DNA]</scope>
    <source>
        <strain evidence="4">JCA_2017</strain>
    </source>
</reference>
<evidence type="ECO:0000313" key="5">
    <source>
        <dbReference type="Proteomes" id="UP000257109"/>
    </source>
</evidence>
<feature type="region of interest" description="Disordered" evidence="2">
    <location>
        <begin position="32"/>
        <end position="60"/>
    </location>
</feature>
<dbReference type="PANTHER" id="PTHR37984:SF5">
    <property type="entry name" value="PROTEIN NYNRIN-LIKE"/>
    <property type="match status" value="1"/>
</dbReference>
<name>A0A371EC70_MUCPR</name>
<dbReference type="SUPFAM" id="SSF56672">
    <property type="entry name" value="DNA/RNA polymerases"/>
    <property type="match status" value="1"/>
</dbReference>
<keyword evidence="1" id="KW-0511">Multifunctional enzyme</keyword>
<dbReference type="PANTHER" id="PTHR37984">
    <property type="entry name" value="PROTEIN CBG26694"/>
    <property type="match status" value="1"/>
</dbReference>
<dbReference type="InterPro" id="IPR050951">
    <property type="entry name" value="Retrovirus_Pol_polyprotein"/>
</dbReference>
<accession>A0A371EC70</accession>
<dbReference type="Pfam" id="PF17919">
    <property type="entry name" value="RT_RNaseH_2"/>
    <property type="match status" value="1"/>
</dbReference>
<feature type="non-terminal residue" evidence="4">
    <location>
        <position position="1"/>
    </location>
</feature>
<protein>
    <submittedName>
        <fullName evidence="4">Retrovirus-related Pol polyprotein</fullName>
    </submittedName>
</protein>
<evidence type="ECO:0000256" key="2">
    <source>
        <dbReference type="SAM" id="MobiDB-lite"/>
    </source>
</evidence>
<dbReference type="AlphaFoldDB" id="A0A371EC70"/>
<proteinExistence type="predicted"/>
<gene>
    <name evidence="4" type="primary">pol</name>
    <name evidence="4" type="ORF">CR513_57921</name>
</gene>
<dbReference type="InterPro" id="IPR043502">
    <property type="entry name" value="DNA/RNA_pol_sf"/>
</dbReference>
<comment type="caution">
    <text evidence="4">The sequence shown here is derived from an EMBL/GenBank/DDBJ whole genome shotgun (WGS) entry which is preliminary data.</text>
</comment>
<dbReference type="EMBL" id="QJKJ01014793">
    <property type="protein sequence ID" value="RDX63623.1"/>
    <property type="molecule type" value="Genomic_DNA"/>
</dbReference>
<dbReference type="GO" id="GO:0003824">
    <property type="term" value="F:catalytic activity"/>
    <property type="evidence" value="ECO:0007669"/>
    <property type="project" value="UniProtKB-KW"/>
</dbReference>
<dbReference type="Proteomes" id="UP000257109">
    <property type="component" value="Unassembled WGS sequence"/>
</dbReference>
<dbReference type="InterPro" id="IPR043128">
    <property type="entry name" value="Rev_trsase/Diguanyl_cyclase"/>
</dbReference>
<dbReference type="OrthoDB" id="2013610at2759"/>
<evidence type="ECO:0000259" key="3">
    <source>
        <dbReference type="Pfam" id="PF17919"/>
    </source>
</evidence>
<sequence>MAEHTRSKTQTERLEDAITKLTQNQNQFTVNQKNNRATSEGEVSPRYFGPKHETDHGTFGPRMKLDVPRFDGADAAGSIFKISQFFDYHGTPEHERIQVASFYLDGPALSWFQWMYRNGQISSWNGEHFHQHLQHLELVFQKLQEGQFFLKISKCAFGQRRVEYLGHIMSKNGVELEPYKIQAMQDWPVPTSLKSLRGSLGLIGFYRRFIKNYANIVAPLTTLLRKDQFQWGCKAQFAFEEIMSAMTRALILTLPDFSLPFVIETDASSMGMGAVLMQKNHPISYFSKQFCLKLMHSSTYIRELCAITTVVKRWRPYLIGHSFTILTDHKSLKELINQLIQIPEQQMYLAKLLRFDYTIQYKAGKYNTVADALSRIHDPSSEANWTLTMSRFKFLDDLRLELARSTHY</sequence>
<dbReference type="InterPro" id="IPR041577">
    <property type="entry name" value="RT_RNaseH_2"/>
</dbReference>
<evidence type="ECO:0000313" key="4">
    <source>
        <dbReference type="EMBL" id="RDX63623.1"/>
    </source>
</evidence>